<organism evidence="1 2">
    <name type="scientific">Nocardia gamkensis</name>
    <dbReference type="NCBI Taxonomy" id="352869"/>
    <lineage>
        <taxon>Bacteria</taxon>
        <taxon>Bacillati</taxon>
        <taxon>Actinomycetota</taxon>
        <taxon>Actinomycetes</taxon>
        <taxon>Mycobacteriales</taxon>
        <taxon>Nocardiaceae</taxon>
        <taxon>Nocardia</taxon>
    </lineage>
</organism>
<reference evidence="1 2" key="1">
    <citation type="submission" date="2020-04" db="EMBL/GenBank/DDBJ databases">
        <title>MicrobeNet Type strains.</title>
        <authorList>
            <person name="Nicholson A.C."/>
        </authorList>
    </citation>
    <scope>NUCLEOTIDE SEQUENCE [LARGE SCALE GENOMIC DNA]</scope>
    <source>
        <strain evidence="1 2">DSM 44956</strain>
    </source>
</reference>
<keyword evidence="2" id="KW-1185">Reference proteome</keyword>
<gene>
    <name evidence="1" type="ORF">HGB38_16360</name>
</gene>
<dbReference type="EMBL" id="JAAXOS010000007">
    <property type="protein sequence ID" value="NKY27787.1"/>
    <property type="molecule type" value="Genomic_DNA"/>
</dbReference>
<sequence length="71" mass="8234">MARQTFHGFVISEDRMLRGEALHYIPDKLAKLDRDYALKLLGILCQDHDADIAAVARDYYDELMQTLPPER</sequence>
<comment type="caution">
    <text evidence="1">The sequence shown here is derived from an EMBL/GenBank/DDBJ whole genome shotgun (WGS) entry which is preliminary data.</text>
</comment>
<protein>
    <submittedName>
        <fullName evidence="1">Uncharacterized protein</fullName>
    </submittedName>
</protein>
<accession>A0A7X6R3Z7</accession>
<dbReference type="AlphaFoldDB" id="A0A7X6R3Z7"/>
<evidence type="ECO:0000313" key="2">
    <source>
        <dbReference type="Proteomes" id="UP000540698"/>
    </source>
</evidence>
<name>A0A7X6R3Z7_9NOCA</name>
<evidence type="ECO:0000313" key="1">
    <source>
        <dbReference type="EMBL" id="NKY27787.1"/>
    </source>
</evidence>
<proteinExistence type="predicted"/>
<dbReference type="Proteomes" id="UP000540698">
    <property type="component" value="Unassembled WGS sequence"/>
</dbReference>
<dbReference type="RefSeq" id="WP_157113925.1">
    <property type="nucleotide sequence ID" value="NZ_JAAXOS010000007.1"/>
</dbReference>